<feature type="domain" description="Dystroglycan-type cadherin-like" evidence="2">
    <location>
        <begin position="450"/>
        <end position="554"/>
    </location>
</feature>
<comment type="caution">
    <text evidence="3">The sequence shown here is derived from an EMBL/GenBank/DDBJ whole genome shotgun (WGS) entry which is preliminary data.</text>
</comment>
<dbReference type="InterPro" id="IPR006644">
    <property type="entry name" value="Cadg"/>
</dbReference>
<dbReference type="GO" id="GO:0016020">
    <property type="term" value="C:membrane"/>
    <property type="evidence" value="ECO:0007669"/>
    <property type="project" value="InterPro"/>
</dbReference>
<dbReference type="SUPFAM" id="SSF49313">
    <property type="entry name" value="Cadherin-like"/>
    <property type="match status" value="1"/>
</dbReference>
<feature type="signal peptide" evidence="1">
    <location>
        <begin position="1"/>
        <end position="18"/>
    </location>
</feature>
<evidence type="ECO:0000259" key="2">
    <source>
        <dbReference type="SMART" id="SM00736"/>
    </source>
</evidence>
<dbReference type="InterPro" id="IPR015919">
    <property type="entry name" value="Cadherin-like_sf"/>
</dbReference>
<gene>
    <name evidence="3" type="ORF">M0812_21933</name>
</gene>
<dbReference type="SMART" id="SM00736">
    <property type="entry name" value="CADG"/>
    <property type="match status" value="1"/>
</dbReference>
<dbReference type="GO" id="GO:0005509">
    <property type="term" value="F:calcium ion binding"/>
    <property type="evidence" value="ECO:0007669"/>
    <property type="project" value="InterPro"/>
</dbReference>
<evidence type="ECO:0000313" key="3">
    <source>
        <dbReference type="EMBL" id="KAJ3432986.1"/>
    </source>
</evidence>
<keyword evidence="1" id="KW-0732">Signal</keyword>
<feature type="chain" id="PRO_5043933553" description="Dystroglycan-type cadherin-like domain-containing protein" evidence="1">
    <location>
        <begin position="19"/>
        <end position="574"/>
    </location>
</feature>
<accession>A0AAV7YWB7</accession>
<name>A0AAV7YWB7_9EUKA</name>
<evidence type="ECO:0000256" key="1">
    <source>
        <dbReference type="SAM" id="SignalP"/>
    </source>
</evidence>
<dbReference type="Proteomes" id="UP001146793">
    <property type="component" value="Unassembled WGS sequence"/>
</dbReference>
<dbReference type="EMBL" id="JANTQA010000047">
    <property type="protein sequence ID" value="KAJ3432986.1"/>
    <property type="molecule type" value="Genomic_DNA"/>
</dbReference>
<sequence>MKILLFLNLFLVFYLISCSESCTKKDQKFDVDINLANSEDYLVYLQNDIRVFTYKDSDDNLLYVQAVDLDGLIGDPVGYTTDLADMVTVEEPTIEWVGDYYFFITYLQSDLDDGEVGVAGRLFEAKLDANIEMIGDKLEISKAWKNVDTAMEKSWNMQSWCKNEQYIFVSFSAETVDKVGVQMVDLSEDRSAPALKGDIFEIMASDTYTSTGYAGISCDADNSKVLVAAECDLDTGDTDTLGFLYDVAGFDGSLTLIGEEFLIFDGPDGTNSYEPVVLLLGNQIYAVVFESGHEDDTWTIYVQALDCSADDAKCVNYGDLMVVNTDAETKNVLHAESVSCLGGSTFAIAFVEGQESAAIDSLKAKRTPTLGWVDDTKGTTFYRIYQVDADKENLEALTDAIQVNTDRYLPNVVRFGTNKISFFDISEETVEAVTSYYYNEKEIYWRIESPTFETIDPVEEVGGTEFDVNFVDKFTASQGGTLSYEVSQGDGSDLPDWVEYTEADLKFTGTLPDEEGEYTIKIVATEDLGTECADKNPTAETTFTITVTEDDETSGSYLLEFCSLLMFLVLLIAF</sequence>
<dbReference type="Gene3D" id="2.60.40.10">
    <property type="entry name" value="Immunoglobulins"/>
    <property type="match status" value="1"/>
</dbReference>
<proteinExistence type="predicted"/>
<dbReference type="InterPro" id="IPR013783">
    <property type="entry name" value="Ig-like_fold"/>
</dbReference>
<organism evidence="3 4">
    <name type="scientific">Anaeramoeba flamelloides</name>
    <dbReference type="NCBI Taxonomy" id="1746091"/>
    <lineage>
        <taxon>Eukaryota</taxon>
        <taxon>Metamonada</taxon>
        <taxon>Anaeramoebidae</taxon>
        <taxon>Anaeramoeba</taxon>
    </lineage>
</organism>
<dbReference type="AlphaFoldDB" id="A0AAV7YWB7"/>
<evidence type="ECO:0000313" key="4">
    <source>
        <dbReference type="Proteomes" id="UP001146793"/>
    </source>
</evidence>
<protein>
    <recommendedName>
        <fullName evidence="2">Dystroglycan-type cadherin-like domain-containing protein</fullName>
    </recommendedName>
</protein>
<reference evidence="3" key="1">
    <citation type="submission" date="2022-08" db="EMBL/GenBank/DDBJ databases">
        <title>Novel sulphate-reducing endosymbionts in the free-living metamonad Anaeramoeba.</title>
        <authorList>
            <person name="Jerlstrom-Hultqvist J."/>
            <person name="Cepicka I."/>
            <person name="Gallot-Lavallee L."/>
            <person name="Salas-Leiva D."/>
            <person name="Curtis B.A."/>
            <person name="Zahonova K."/>
            <person name="Pipaliya S."/>
            <person name="Dacks J."/>
            <person name="Roger A.J."/>
        </authorList>
    </citation>
    <scope>NUCLEOTIDE SEQUENCE</scope>
    <source>
        <strain evidence="3">Busselton2</strain>
    </source>
</reference>